<protein>
    <submittedName>
        <fullName evidence="7">MoaA/NifB/PqqE/SkfB family radical SAM enzyme</fullName>
    </submittedName>
</protein>
<dbReference type="RefSeq" id="WP_131990712.1">
    <property type="nucleotide sequence ID" value="NZ_SMGK01000001.1"/>
</dbReference>
<keyword evidence="3" id="KW-0479">Metal-binding</keyword>
<evidence type="ECO:0000256" key="2">
    <source>
        <dbReference type="ARBA" id="ARBA00022691"/>
    </source>
</evidence>
<organism evidence="7 8">
    <name type="scientific">Acidipila rosea</name>
    <dbReference type="NCBI Taxonomy" id="768535"/>
    <lineage>
        <taxon>Bacteria</taxon>
        <taxon>Pseudomonadati</taxon>
        <taxon>Acidobacteriota</taxon>
        <taxon>Terriglobia</taxon>
        <taxon>Terriglobales</taxon>
        <taxon>Acidobacteriaceae</taxon>
        <taxon>Acidipila</taxon>
    </lineage>
</organism>
<evidence type="ECO:0000259" key="6">
    <source>
        <dbReference type="PROSITE" id="PS51918"/>
    </source>
</evidence>
<dbReference type="InterPro" id="IPR006638">
    <property type="entry name" value="Elp3/MiaA/NifB-like_rSAM"/>
</dbReference>
<dbReference type="GO" id="GO:0046872">
    <property type="term" value="F:metal ion binding"/>
    <property type="evidence" value="ECO:0007669"/>
    <property type="project" value="UniProtKB-KW"/>
</dbReference>
<dbReference type="SMART" id="SM00729">
    <property type="entry name" value="Elp3"/>
    <property type="match status" value="1"/>
</dbReference>
<dbReference type="AlphaFoldDB" id="A0A4R1LCI1"/>
<reference evidence="7 8" key="1">
    <citation type="submission" date="2019-03" db="EMBL/GenBank/DDBJ databases">
        <title>Genomic Encyclopedia of Type Strains, Phase IV (KMG-IV): sequencing the most valuable type-strain genomes for metagenomic binning, comparative biology and taxonomic classification.</title>
        <authorList>
            <person name="Goeker M."/>
        </authorList>
    </citation>
    <scope>NUCLEOTIDE SEQUENCE [LARGE SCALE GENOMIC DNA]</scope>
    <source>
        <strain evidence="7 8">DSM 103428</strain>
    </source>
</reference>
<evidence type="ECO:0000256" key="3">
    <source>
        <dbReference type="ARBA" id="ARBA00022723"/>
    </source>
</evidence>
<dbReference type="EMBL" id="SMGK01000001">
    <property type="protein sequence ID" value="TCK75160.1"/>
    <property type="molecule type" value="Genomic_DNA"/>
</dbReference>
<dbReference type="GO" id="GO:0051536">
    <property type="term" value="F:iron-sulfur cluster binding"/>
    <property type="evidence" value="ECO:0007669"/>
    <property type="project" value="UniProtKB-KW"/>
</dbReference>
<dbReference type="GO" id="GO:0003824">
    <property type="term" value="F:catalytic activity"/>
    <property type="evidence" value="ECO:0007669"/>
    <property type="project" value="InterPro"/>
</dbReference>
<evidence type="ECO:0000256" key="1">
    <source>
        <dbReference type="ARBA" id="ARBA00001966"/>
    </source>
</evidence>
<dbReference type="CDD" id="cd01335">
    <property type="entry name" value="Radical_SAM"/>
    <property type="match status" value="1"/>
</dbReference>
<gene>
    <name evidence="7" type="ORF">C7378_0140</name>
</gene>
<dbReference type="SFLD" id="SFLDG01067">
    <property type="entry name" value="SPASM/twitch_domain_containing"/>
    <property type="match status" value="1"/>
</dbReference>
<dbReference type="SUPFAM" id="SSF102114">
    <property type="entry name" value="Radical SAM enzymes"/>
    <property type="match status" value="1"/>
</dbReference>
<dbReference type="OrthoDB" id="9805809at2"/>
<dbReference type="InterPro" id="IPR013785">
    <property type="entry name" value="Aldolase_TIM"/>
</dbReference>
<proteinExistence type="predicted"/>
<evidence type="ECO:0000313" key="8">
    <source>
        <dbReference type="Proteomes" id="UP000295210"/>
    </source>
</evidence>
<dbReference type="Proteomes" id="UP000295210">
    <property type="component" value="Unassembled WGS sequence"/>
</dbReference>
<comment type="caution">
    <text evidence="7">The sequence shown here is derived from an EMBL/GenBank/DDBJ whole genome shotgun (WGS) entry which is preliminary data.</text>
</comment>
<keyword evidence="2" id="KW-0949">S-adenosyl-L-methionine</keyword>
<accession>A0A4R1LCI1</accession>
<dbReference type="PROSITE" id="PS51918">
    <property type="entry name" value="RADICAL_SAM"/>
    <property type="match status" value="1"/>
</dbReference>
<dbReference type="InterPro" id="IPR058240">
    <property type="entry name" value="rSAM_sf"/>
</dbReference>
<dbReference type="PANTHER" id="PTHR11228">
    <property type="entry name" value="RADICAL SAM DOMAIN PROTEIN"/>
    <property type="match status" value="1"/>
</dbReference>
<sequence length="340" mass="37916">MSAAPKQSLSRRLKAANRKARELAVVGHALASTGHPVMAQIVPARFCNLSCAYCNEYDKVSEPVPVEEMLRRIDHLARLGTSIITISGGEPLTHPELDQIIARIRHHGRVAGMITNGYLLMPDRIERLNKAGLDHMQISIDNVQPDEISKKSLKVLDKKLEMLAEHADFHVNINSVVGGGIKNPQDALTIGHRALDLGFTSTIGIIHDGDGQLKPLGGEERRVYFEMRGMKKTNYSRFNQFQVAIANGQPNDWRCRAGSRYLYICEDGLVHYCSQQRGYPGTPLAEYTREDLKREFLTEKSCAPHCTVSCVHQVSYIDHWRAPQTSRTTPGDAGLVNIQL</sequence>
<dbReference type="Gene3D" id="3.20.20.70">
    <property type="entry name" value="Aldolase class I"/>
    <property type="match status" value="1"/>
</dbReference>
<keyword evidence="5" id="KW-0411">Iron-sulfur</keyword>
<dbReference type="InterPro" id="IPR050377">
    <property type="entry name" value="Radical_SAM_PqqE_MftC-like"/>
</dbReference>
<dbReference type="PANTHER" id="PTHR11228:SF7">
    <property type="entry name" value="PQQA PEPTIDE CYCLASE"/>
    <property type="match status" value="1"/>
</dbReference>
<name>A0A4R1LCI1_9BACT</name>
<evidence type="ECO:0000256" key="4">
    <source>
        <dbReference type="ARBA" id="ARBA00023004"/>
    </source>
</evidence>
<keyword evidence="8" id="KW-1185">Reference proteome</keyword>
<dbReference type="Pfam" id="PF04055">
    <property type="entry name" value="Radical_SAM"/>
    <property type="match status" value="1"/>
</dbReference>
<keyword evidence="4" id="KW-0408">Iron</keyword>
<comment type="cofactor">
    <cofactor evidence="1">
        <name>[4Fe-4S] cluster</name>
        <dbReference type="ChEBI" id="CHEBI:49883"/>
    </cofactor>
</comment>
<evidence type="ECO:0000313" key="7">
    <source>
        <dbReference type="EMBL" id="TCK75160.1"/>
    </source>
</evidence>
<dbReference type="SFLD" id="SFLDS00029">
    <property type="entry name" value="Radical_SAM"/>
    <property type="match status" value="1"/>
</dbReference>
<feature type="domain" description="Radical SAM core" evidence="6">
    <location>
        <begin position="33"/>
        <end position="250"/>
    </location>
</feature>
<dbReference type="InterPro" id="IPR007197">
    <property type="entry name" value="rSAM"/>
</dbReference>
<evidence type="ECO:0000256" key="5">
    <source>
        <dbReference type="ARBA" id="ARBA00023014"/>
    </source>
</evidence>